<proteinExistence type="predicted"/>
<protein>
    <submittedName>
        <fullName evidence="1">Uncharacterized protein</fullName>
    </submittedName>
</protein>
<evidence type="ECO:0000313" key="1">
    <source>
        <dbReference type="EMBL" id="MBK1617506.1"/>
    </source>
</evidence>
<name>A0A9X1B3C6_9GAMM</name>
<dbReference type="EMBL" id="NRRY01000003">
    <property type="protein sequence ID" value="MBK1617506.1"/>
    <property type="molecule type" value="Genomic_DNA"/>
</dbReference>
<organism evidence="1 2">
    <name type="scientific">Lamprobacter modestohalophilus</name>
    <dbReference type="NCBI Taxonomy" id="1064514"/>
    <lineage>
        <taxon>Bacteria</taxon>
        <taxon>Pseudomonadati</taxon>
        <taxon>Pseudomonadota</taxon>
        <taxon>Gammaproteobacteria</taxon>
        <taxon>Chromatiales</taxon>
        <taxon>Chromatiaceae</taxon>
        <taxon>Lamprobacter</taxon>
    </lineage>
</organism>
<dbReference type="AlphaFoldDB" id="A0A9X1B3C6"/>
<keyword evidence="2" id="KW-1185">Reference proteome</keyword>
<evidence type="ECO:0000313" key="2">
    <source>
        <dbReference type="Proteomes" id="UP001138768"/>
    </source>
</evidence>
<dbReference type="Proteomes" id="UP001138768">
    <property type="component" value="Unassembled WGS sequence"/>
</dbReference>
<sequence length="112" mass="12502">MVSVGMARKHDEFTFLDVLYRVCDALCEGESREFTRDNGVTRFRRDKDNVFFVEGPFVAVSLSLPSVRVSMNGISDQDGKPLEVDKDDIAGLTGRLINLDYEMVQAKVLPAA</sequence>
<comment type="caution">
    <text evidence="1">The sequence shown here is derived from an EMBL/GenBank/DDBJ whole genome shotgun (WGS) entry which is preliminary data.</text>
</comment>
<gene>
    <name evidence="1" type="ORF">CKO42_03360</name>
</gene>
<accession>A0A9X1B3C6</accession>
<reference evidence="1 2" key="1">
    <citation type="journal article" date="2020" name="Microorganisms">
        <title>Osmotic Adaptation and Compatible Solute Biosynthesis of Phototrophic Bacteria as Revealed from Genome Analyses.</title>
        <authorList>
            <person name="Imhoff J.F."/>
            <person name="Rahn T."/>
            <person name="Kunzel S."/>
            <person name="Keller A."/>
            <person name="Neulinger S.C."/>
        </authorList>
    </citation>
    <scope>NUCLEOTIDE SEQUENCE [LARGE SCALE GENOMIC DNA]</scope>
    <source>
        <strain evidence="1 2">DSM 25653</strain>
    </source>
</reference>